<protein>
    <recommendedName>
        <fullName evidence="3 7">UDP-glucose 6-dehydrogenase</fullName>
        <ecNumber evidence="3 7">1.1.1.22</ecNumber>
    </recommendedName>
</protein>
<dbReference type="Gene3D" id="1.20.5.170">
    <property type="match status" value="1"/>
</dbReference>
<evidence type="ECO:0000256" key="7">
    <source>
        <dbReference type="PIRNR" id="PIRNR000124"/>
    </source>
</evidence>
<dbReference type="SMART" id="SM00984">
    <property type="entry name" value="UDPG_MGDP_dh_C"/>
    <property type="match status" value="1"/>
</dbReference>
<dbReference type="InterPro" id="IPR028357">
    <property type="entry name" value="UDPglc_DH_bac"/>
</dbReference>
<evidence type="ECO:0000256" key="5">
    <source>
        <dbReference type="ARBA" id="ARBA00023027"/>
    </source>
</evidence>
<evidence type="ECO:0000256" key="4">
    <source>
        <dbReference type="ARBA" id="ARBA00023002"/>
    </source>
</evidence>
<dbReference type="InterPro" id="IPR017476">
    <property type="entry name" value="UDP-Glc/GDP-Man"/>
</dbReference>
<dbReference type="Gene3D" id="3.40.50.720">
    <property type="entry name" value="NAD(P)-binding Rossmann-like Domain"/>
    <property type="match status" value="2"/>
</dbReference>
<dbReference type="SUPFAM" id="SSF48179">
    <property type="entry name" value="6-phosphogluconate dehydrogenase C-terminal domain-like"/>
    <property type="match status" value="1"/>
</dbReference>
<comment type="similarity">
    <text evidence="2 7">Belongs to the UDP-glucose/GDP-mannose dehydrogenase family.</text>
</comment>
<keyword evidence="5 7" id="KW-0520">NAD</keyword>
<dbReference type="Pfam" id="PF03720">
    <property type="entry name" value="UDPG_MGDP_dh_C"/>
    <property type="match status" value="1"/>
</dbReference>
<dbReference type="PIRSF" id="PIRSF000124">
    <property type="entry name" value="UDPglc_GDPman_dh"/>
    <property type="match status" value="1"/>
</dbReference>
<dbReference type="NCBIfam" id="TIGR03026">
    <property type="entry name" value="NDP-sugDHase"/>
    <property type="match status" value="1"/>
</dbReference>
<dbReference type="InterPro" id="IPR001732">
    <property type="entry name" value="UDP-Glc/GDP-Man_DH_N"/>
</dbReference>
<dbReference type="InterPro" id="IPR036220">
    <property type="entry name" value="UDP-Glc/GDP-Man_DH_C_sf"/>
</dbReference>
<evidence type="ECO:0000313" key="10">
    <source>
        <dbReference type="Proteomes" id="UP001589619"/>
    </source>
</evidence>
<comment type="catalytic activity">
    <reaction evidence="6 7">
        <text>UDP-alpha-D-glucose + 2 NAD(+) + H2O = UDP-alpha-D-glucuronate + 2 NADH + 3 H(+)</text>
        <dbReference type="Rhea" id="RHEA:23596"/>
        <dbReference type="ChEBI" id="CHEBI:15377"/>
        <dbReference type="ChEBI" id="CHEBI:15378"/>
        <dbReference type="ChEBI" id="CHEBI:57540"/>
        <dbReference type="ChEBI" id="CHEBI:57945"/>
        <dbReference type="ChEBI" id="CHEBI:58052"/>
        <dbReference type="ChEBI" id="CHEBI:58885"/>
        <dbReference type="EC" id="1.1.1.22"/>
    </reaction>
</comment>
<evidence type="ECO:0000256" key="1">
    <source>
        <dbReference type="ARBA" id="ARBA00004701"/>
    </source>
</evidence>
<dbReference type="InterPro" id="IPR014027">
    <property type="entry name" value="UDP-Glc/GDP-Man_DH_C"/>
</dbReference>
<evidence type="ECO:0000256" key="3">
    <source>
        <dbReference type="ARBA" id="ARBA00012954"/>
    </source>
</evidence>
<proteinExistence type="inferred from homology"/>
<keyword evidence="4 7" id="KW-0560">Oxidoreductase</keyword>
<keyword evidence="10" id="KW-1185">Reference proteome</keyword>
<feature type="domain" description="UDP-glucose/GDP-mannose dehydrogenase C-terminal" evidence="8">
    <location>
        <begin position="324"/>
        <end position="432"/>
    </location>
</feature>
<dbReference type="EMBL" id="JBHMAG010000007">
    <property type="protein sequence ID" value="MFB9751383.1"/>
    <property type="molecule type" value="Genomic_DNA"/>
</dbReference>
<accession>A0ABV5VSZ5</accession>
<evidence type="ECO:0000256" key="6">
    <source>
        <dbReference type="ARBA" id="ARBA00047473"/>
    </source>
</evidence>
<sequence>MADNLEPFAISIFGLGYVGCVSAGCLAQMGHRVYGVDTNPHKAELIRQGKPTIVEKGMEELIASQVEEGRLRIEPDIRRVVALSDITIVCVGTPSGRTGLPDLSYIWHVARQIRDALTGREHGRFYTVMIRSTVPPGTCLEFERILAESGLAPDRDFAVVSNPEFLREGSSIQDYYNPPYSLLGTTNPLALAMLRRLYEPLGAPVLETERETAEMIKYVNNSFHALKVVFANEIGALCKAYGVDSHRVMELFCHDRSLNISPAYLMPGFAYGGSCLPKDLRALNALARQQHVELSVLSSVERSNELQIERALELIIASGHERIGVLGLAFKSGTDDLRESPVVKLLELLIGKGYEVMIYDPHVLASRLVGANKQYMETAVPHLTRLLARDPEQVAAFADAIVIAQRSESFRAFVGSLPASKTIIDLVRALDPTPEGSRYHGLLW</sequence>
<name>A0ABV5VSZ5_9BACL</name>
<dbReference type="PIRSF" id="PIRSF500134">
    <property type="entry name" value="UDPglc_DH_bac"/>
    <property type="match status" value="1"/>
</dbReference>
<dbReference type="InterPro" id="IPR014026">
    <property type="entry name" value="UDP-Glc/GDP-Man_DH_dimer"/>
</dbReference>
<evidence type="ECO:0000259" key="8">
    <source>
        <dbReference type="SMART" id="SM00984"/>
    </source>
</evidence>
<dbReference type="PANTHER" id="PTHR43750">
    <property type="entry name" value="UDP-GLUCOSE 6-DEHYDROGENASE TUAD"/>
    <property type="match status" value="1"/>
</dbReference>
<dbReference type="SUPFAM" id="SSF51735">
    <property type="entry name" value="NAD(P)-binding Rossmann-fold domains"/>
    <property type="match status" value="1"/>
</dbReference>
<dbReference type="GO" id="GO:0016491">
    <property type="term" value="F:oxidoreductase activity"/>
    <property type="evidence" value="ECO:0007669"/>
    <property type="project" value="UniProtKB-KW"/>
</dbReference>
<comment type="pathway">
    <text evidence="1">Nucleotide-sugar biosynthesis; UDP-alpha-D-glucuronate biosynthesis; UDP-alpha-D-glucuronate from UDP-alpha-D-glucose: step 1/1.</text>
</comment>
<reference evidence="9 10" key="1">
    <citation type="submission" date="2024-09" db="EMBL/GenBank/DDBJ databases">
        <authorList>
            <person name="Sun Q."/>
            <person name="Mori K."/>
        </authorList>
    </citation>
    <scope>NUCLEOTIDE SEQUENCE [LARGE SCALE GENOMIC DNA]</scope>
    <source>
        <strain evidence="9 10">JCM 12520</strain>
    </source>
</reference>
<dbReference type="Pfam" id="PF00984">
    <property type="entry name" value="UDPG_MGDP_dh"/>
    <property type="match status" value="1"/>
</dbReference>
<evidence type="ECO:0000256" key="2">
    <source>
        <dbReference type="ARBA" id="ARBA00006601"/>
    </source>
</evidence>
<dbReference type="PANTHER" id="PTHR43750:SF1">
    <property type="entry name" value="GDP-MANNOSE 6-DEHYDROGENASE"/>
    <property type="match status" value="1"/>
</dbReference>
<organism evidence="9 10">
    <name type="scientific">Paenibacillus hodogayensis</name>
    <dbReference type="NCBI Taxonomy" id="279208"/>
    <lineage>
        <taxon>Bacteria</taxon>
        <taxon>Bacillati</taxon>
        <taxon>Bacillota</taxon>
        <taxon>Bacilli</taxon>
        <taxon>Bacillales</taxon>
        <taxon>Paenibacillaceae</taxon>
        <taxon>Paenibacillus</taxon>
    </lineage>
</organism>
<dbReference type="InterPro" id="IPR008927">
    <property type="entry name" value="6-PGluconate_DH-like_C_sf"/>
</dbReference>
<dbReference type="Proteomes" id="UP001589619">
    <property type="component" value="Unassembled WGS sequence"/>
</dbReference>
<dbReference type="Pfam" id="PF03721">
    <property type="entry name" value="UDPG_MGDP_dh_N"/>
    <property type="match status" value="1"/>
</dbReference>
<dbReference type="SUPFAM" id="SSF52413">
    <property type="entry name" value="UDP-glucose/GDP-mannose dehydrogenase C-terminal domain"/>
    <property type="match status" value="1"/>
</dbReference>
<dbReference type="EC" id="1.1.1.22" evidence="3 7"/>
<evidence type="ECO:0000313" key="9">
    <source>
        <dbReference type="EMBL" id="MFB9751383.1"/>
    </source>
</evidence>
<dbReference type="InterPro" id="IPR036291">
    <property type="entry name" value="NAD(P)-bd_dom_sf"/>
</dbReference>
<gene>
    <name evidence="9" type="ORF">ACFFNY_07370</name>
</gene>
<dbReference type="RefSeq" id="WP_344911805.1">
    <property type="nucleotide sequence ID" value="NZ_BAAAYO010000010.1"/>
</dbReference>
<comment type="caution">
    <text evidence="9">The sequence shown here is derived from an EMBL/GenBank/DDBJ whole genome shotgun (WGS) entry which is preliminary data.</text>
</comment>